<dbReference type="RefSeq" id="XP_018290327.1">
    <property type="nucleotide sequence ID" value="XM_018439367.1"/>
</dbReference>
<name>A0A167MAJ2_PHYB8</name>
<accession>A0A167MAJ2</accession>
<dbReference type="GeneID" id="29000273"/>
<keyword evidence="2" id="KW-1185">Reference proteome</keyword>
<evidence type="ECO:0000313" key="2">
    <source>
        <dbReference type="Proteomes" id="UP000077315"/>
    </source>
</evidence>
<gene>
    <name evidence="1" type="ORF">PHYBLDRAFT_187333</name>
</gene>
<evidence type="ECO:0008006" key="3">
    <source>
        <dbReference type="Google" id="ProtNLM"/>
    </source>
</evidence>
<dbReference type="AlphaFoldDB" id="A0A167MAJ2"/>
<dbReference type="VEuPathDB" id="FungiDB:PHYBLDRAFT_187333"/>
<reference evidence="2" key="1">
    <citation type="submission" date="2015-06" db="EMBL/GenBank/DDBJ databases">
        <title>Expansion of signal transduction pathways in fungi by whole-genome duplication.</title>
        <authorList>
            <consortium name="DOE Joint Genome Institute"/>
            <person name="Corrochano L.M."/>
            <person name="Kuo A."/>
            <person name="Marcet-Houben M."/>
            <person name="Polaino S."/>
            <person name="Salamov A."/>
            <person name="Villalobos J.M."/>
            <person name="Alvarez M.I."/>
            <person name="Avalos J."/>
            <person name="Benito E.P."/>
            <person name="Benoit I."/>
            <person name="Burger G."/>
            <person name="Camino L.P."/>
            <person name="Canovas D."/>
            <person name="Cerda-Olmedo E."/>
            <person name="Cheng J.-F."/>
            <person name="Dominguez A."/>
            <person name="Elias M."/>
            <person name="Eslava A.P."/>
            <person name="Glaser F."/>
            <person name="Grimwood J."/>
            <person name="Gutierrez G."/>
            <person name="Heitman J."/>
            <person name="Henrissat B."/>
            <person name="Iturriaga E.A."/>
            <person name="Lang B.F."/>
            <person name="Lavin J.L."/>
            <person name="Lee S."/>
            <person name="Li W."/>
            <person name="Lindquist E."/>
            <person name="Lopez-Garcia S."/>
            <person name="Luque E.M."/>
            <person name="Marcos A.T."/>
            <person name="Martin J."/>
            <person name="McCluskey K."/>
            <person name="Medina H.R."/>
            <person name="Miralles-Duran A."/>
            <person name="Miyazaki A."/>
            <person name="Munoz-Torres E."/>
            <person name="Oguiza J.A."/>
            <person name="Ohm R."/>
            <person name="Olmedo M."/>
            <person name="Orejas M."/>
            <person name="Ortiz-Castellanos L."/>
            <person name="Pisabarro A.G."/>
            <person name="Rodriguez-Romero J."/>
            <person name="Ruiz-Herrera J."/>
            <person name="Ruiz-Vazquez R."/>
            <person name="Sanz C."/>
            <person name="Schackwitz W."/>
            <person name="Schmutz J."/>
            <person name="Shahriari M."/>
            <person name="Shelest E."/>
            <person name="Silva-Franco F."/>
            <person name="Soanes D."/>
            <person name="Syed K."/>
            <person name="Tagua V.G."/>
            <person name="Talbot N.J."/>
            <person name="Thon M."/>
            <person name="De vries R.P."/>
            <person name="Wiebenga A."/>
            <person name="Yadav J.S."/>
            <person name="Braun E.L."/>
            <person name="Baker S."/>
            <person name="Garre V."/>
            <person name="Horwitz B."/>
            <person name="Torres-Martinez S."/>
            <person name="Idnurm A."/>
            <person name="Herrera-Estrella A."/>
            <person name="Gabaldon T."/>
            <person name="Grigoriev I.V."/>
        </authorList>
    </citation>
    <scope>NUCLEOTIDE SEQUENCE [LARGE SCALE GENOMIC DNA]</scope>
    <source>
        <strain evidence="2">NRRL 1555(-)</strain>
    </source>
</reference>
<dbReference type="InParanoid" id="A0A167MAJ2"/>
<dbReference type="EMBL" id="KV440983">
    <property type="protein sequence ID" value="OAD72287.1"/>
    <property type="molecule type" value="Genomic_DNA"/>
</dbReference>
<sequence>MPVNTEENNTQELVPTYIVKAISIPSQIQEFRAQFRRPDSIRLFHKKESNETNDESSSDEECINLKNGITISKIVEKKVEDNGRVYYIVVWSDNTTSKEAPSVISKIDHDAVEQFEHKIARKILNL</sequence>
<evidence type="ECO:0000313" key="1">
    <source>
        <dbReference type="EMBL" id="OAD72287.1"/>
    </source>
</evidence>
<proteinExistence type="predicted"/>
<dbReference type="Proteomes" id="UP000077315">
    <property type="component" value="Unassembled WGS sequence"/>
</dbReference>
<organism evidence="1 2">
    <name type="scientific">Phycomyces blakesleeanus (strain ATCC 8743b / DSM 1359 / FGSC 10004 / NBRC 33097 / NRRL 1555)</name>
    <dbReference type="NCBI Taxonomy" id="763407"/>
    <lineage>
        <taxon>Eukaryota</taxon>
        <taxon>Fungi</taxon>
        <taxon>Fungi incertae sedis</taxon>
        <taxon>Mucoromycota</taxon>
        <taxon>Mucoromycotina</taxon>
        <taxon>Mucoromycetes</taxon>
        <taxon>Mucorales</taxon>
        <taxon>Phycomycetaceae</taxon>
        <taxon>Phycomyces</taxon>
    </lineage>
</organism>
<protein>
    <recommendedName>
        <fullName evidence="3">Chromo domain-containing protein</fullName>
    </recommendedName>
</protein>